<protein>
    <recommendedName>
        <fullName evidence="2">Peptidase S74 domain-containing protein</fullName>
    </recommendedName>
</protein>
<proteinExistence type="predicted"/>
<organism evidence="1">
    <name type="scientific">viral metagenome</name>
    <dbReference type="NCBI Taxonomy" id="1070528"/>
    <lineage>
        <taxon>unclassified sequences</taxon>
        <taxon>metagenomes</taxon>
        <taxon>organismal metagenomes</taxon>
    </lineage>
</organism>
<reference evidence="1" key="1">
    <citation type="journal article" date="2020" name="Nature">
        <title>Giant virus diversity and host interactions through global metagenomics.</title>
        <authorList>
            <person name="Schulz F."/>
            <person name="Roux S."/>
            <person name="Paez-Espino D."/>
            <person name="Jungbluth S."/>
            <person name="Walsh D.A."/>
            <person name="Denef V.J."/>
            <person name="McMahon K.D."/>
            <person name="Konstantinidis K.T."/>
            <person name="Eloe-Fadrosh E.A."/>
            <person name="Kyrpides N.C."/>
            <person name="Woyke T."/>
        </authorList>
    </citation>
    <scope>NUCLEOTIDE SEQUENCE</scope>
    <source>
        <strain evidence="1">GVMAG-M-3300023184-190</strain>
    </source>
</reference>
<evidence type="ECO:0008006" key="2">
    <source>
        <dbReference type="Google" id="ProtNLM"/>
    </source>
</evidence>
<dbReference type="SUPFAM" id="SSF50939">
    <property type="entry name" value="Sialidases"/>
    <property type="match status" value="1"/>
</dbReference>
<dbReference type="EMBL" id="MN740090">
    <property type="protein sequence ID" value="QHT87502.1"/>
    <property type="molecule type" value="Genomic_DNA"/>
</dbReference>
<sequence length="1393" mass="148451">MANNNWRNFGGIYKSEKLSHINVGTLVADQILLRQTQNTVLLVQGEIDVGANATLHGNLFVYDDNYLNKRLYFGSKVAYALTDHSVYLGGSYSGIGINTTAPTSTFDILGTIANSTTLTVRSSTATNKNVIAQNFNGMGITVYTDDGNSSINFANTSYRSSIVNNVASLDLSASAIRINPRTNSNNFFNESAIVFDSSWNPYLYNVYQNATNRTGNALTLVSIDNSSNTALRLVSPNATGLVIKGGGNFPLDASRSYGTIGVNDGYPSINIVSGKNPINYTSTVGINTFSPNVDKYCLDINGPTRIGNGELTTVATLGFDASFVSFSKRSKAGIVSGGPSTQEFPFQNTISYTKDGGLTWTNSIIDTTTTSAMITNPFTICCYSYDSSYAFVGCTSSYSTGIQSAINAIYYTNNGGTSWAKMNDSISSYIYTITSIYAIDTPSTSSKRIFFSGVANNSLTIFYVDVLNNVLAAGNTITFSVDGELANHVTGFSSSFTKISSSDGSGNDLYYVGNGIQHVSVAAGIADMSYNIGVTVNYNNICYYDSSHVVAVGSNIISSTTDGQHWFDVSYTTNQYGSSVLVGNLRDVCIYDPSKAIAVGNGGTMLYTVDGYKSWNPISSQLLNSSGIGSLLTNPNYDLTGIMMPTIDTFVISQVLAKYDPTNSTKGNSRILYGFFPPLFNSANNNVIDVCGNMTIGGNVSIVEGGQLNTNKINVSGDILPTIENSFRLGTAINSFKSLYINKNAFYFTDAGKTLSTLSYNSDTSGLQLITKSDNVVGNVLLSYGGNVALGKLSNAPSYTVDISGIVNINSTIQIASDVSVNTRFFSGGDVSLNSRLYVLGNTILENKVTALTDVSINGNLSLSKLFVTANTTLTGQLNANSDVYANSRLFVTNDTSLNKNVYIAGNTTINQNLFGNGTLNLVKDATFNGNTYTGLIAYSPVFDSNSSILNIGTQGSSSIIYIGNFNNNSSKTINIGNTGDTVILNGNVINKTTETIVVQSKTMILNEGEIGDSQSYGSGIYIRDNSNDFAGYFLVSTDMSGYNFKPPNKRSNNIRLDVNSMVLNGGVNTGLMVLKQSSTMGILDSSYALTLQNIDVSSLLIRNASLSTDSMQVISSIVSLQNDLSASSRLFVAGDTSLNSRLYVSNDVSINSRLFVGNDASLNGRLYVSGNVIVTQGLTALSDVSTNTRLFVAGDTSLNSRLYVSNDLSVNSRLFVGQDASLNGRLYVSGNVIVAQGLTALSDVSTNTRLFVAGDTSLNSRLYVSNDVSVNSRLFVGNDASLNGRLYVAGNVIVTKGLTALSDVSTNNRLFVAGDTSLNSRLFVNNDSSFNKNVFVGSDLSVNGNIFVANNLTMGGVVNFVGLSIGSNVQYPDTTMDISGNIEQLNGAIYQF</sequence>
<dbReference type="SUPFAM" id="SSF51161">
    <property type="entry name" value="Trimeric LpxA-like enzymes"/>
    <property type="match status" value="2"/>
</dbReference>
<dbReference type="InterPro" id="IPR036278">
    <property type="entry name" value="Sialidase_sf"/>
</dbReference>
<dbReference type="InterPro" id="IPR011004">
    <property type="entry name" value="Trimer_LpxA-like_sf"/>
</dbReference>
<accession>A0A6C0I3Z2</accession>
<name>A0A6C0I3Z2_9ZZZZ</name>
<evidence type="ECO:0000313" key="1">
    <source>
        <dbReference type="EMBL" id="QHT87502.1"/>
    </source>
</evidence>
<dbReference type="Gene3D" id="2.160.10.10">
    <property type="entry name" value="Hexapeptide repeat proteins"/>
    <property type="match status" value="1"/>
</dbReference>